<sequence>MKQTCEIILCYSEVDNSNFESNNKGWIDQFALIFQSFLDRTFDIKCIVTKLSDDDDDEVEGDVFIPIISPNFIESEICQGYLRSYLNNISSNPLTSGFDGLFALAYLPVFEEELNNQVKEAPRVYFYELESFSDVPVVYEPEIDSGINHKFWSRVSDLTNLIINHLKNKYTNLNFGDRSLYKNESKNIYVANVVNECLEAREALIRDLNRHGYNVYPKGNLPEGKAELTAKLKEEIAKCSVSVHMLGGEYGHISEKFRTSISELEHDLSLERANAGNNNFRRIVWLSSHLDEMSDRQRFFTERVIQQAEDKLLTEIVDLPLEEFKSLVRKFIDSNKNSREVNFESKSEESEGVYLLFNDAESENLSALISRLKGLGVEFSICEDQGSALDTFERHQYLLNNCSSTIIYNSNKNKEWVNSMVRDILKSKGLGRYQKFDFNVIYAPGCEFDSNLVEKLECPVVLDENNFESRIEGLFAKTANNK</sequence>
<dbReference type="EMBL" id="JABBNU010000007">
    <property type="protein sequence ID" value="NMM49326.1"/>
    <property type="molecule type" value="Genomic_DNA"/>
</dbReference>
<evidence type="ECO:0000313" key="3">
    <source>
        <dbReference type="Proteomes" id="UP000559010"/>
    </source>
</evidence>
<accession>A0A848J0G6</accession>
<name>A0A848J0G6_9BACT</name>
<protein>
    <submittedName>
        <fullName evidence="2">DUF4062 domain-containing protein</fullName>
    </submittedName>
</protein>
<proteinExistence type="predicted"/>
<evidence type="ECO:0000313" key="2">
    <source>
        <dbReference type="EMBL" id="NMM49326.1"/>
    </source>
</evidence>
<keyword evidence="3" id="KW-1185">Reference proteome</keyword>
<comment type="caution">
    <text evidence="2">The sequence shown here is derived from an EMBL/GenBank/DDBJ whole genome shotgun (WGS) entry which is preliminary data.</text>
</comment>
<organism evidence="2 3">
    <name type="scientific">Marinigracilibium pacificum</name>
    <dbReference type="NCBI Taxonomy" id="2729599"/>
    <lineage>
        <taxon>Bacteria</taxon>
        <taxon>Pseudomonadati</taxon>
        <taxon>Bacteroidota</taxon>
        <taxon>Cytophagia</taxon>
        <taxon>Cytophagales</taxon>
        <taxon>Flammeovirgaceae</taxon>
        <taxon>Marinigracilibium</taxon>
    </lineage>
</organism>
<dbReference type="InterPro" id="IPR025139">
    <property type="entry name" value="DUF4062"/>
</dbReference>
<reference evidence="2 3" key="1">
    <citation type="submission" date="2020-04" db="EMBL/GenBank/DDBJ databases">
        <title>Flammeovirgaceae bacterium KN852 isolated from deep sea.</title>
        <authorList>
            <person name="Zhang D.-C."/>
        </authorList>
    </citation>
    <scope>NUCLEOTIDE SEQUENCE [LARGE SCALE GENOMIC DNA]</scope>
    <source>
        <strain evidence="2 3">KN852</strain>
    </source>
</reference>
<dbReference type="RefSeq" id="WP_169682332.1">
    <property type="nucleotide sequence ID" value="NZ_JABBNU010000007.1"/>
</dbReference>
<evidence type="ECO:0000259" key="1">
    <source>
        <dbReference type="Pfam" id="PF13271"/>
    </source>
</evidence>
<dbReference type="Proteomes" id="UP000559010">
    <property type="component" value="Unassembled WGS sequence"/>
</dbReference>
<gene>
    <name evidence="2" type="ORF">HH304_13020</name>
</gene>
<dbReference type="Pfam" id="PF13271">
    <property type="entry name" value="DUF4062"/>
    <property type="match status" value="1"/>
</dbReference>
<dbReference type="AlphaFoldDB" id="A0A848J0G6"/>
<feature type="domain" description="DUF4062" evidence="1">
    <location>
        <begin position="188"/>
        <end position="266"/>
    </location>
</feature>